<dbReference type="EMBL" id="CP041046">
    <property type="protein sequence ID" value="QDE39754.1"/>
    <property type="molecule type" value="Genomic_DNA"/>
</dbReference>
<dbReference type="SUPFAM" id="SSF56281">
    <property type="entry name" value="Metallo-hydrolase/oxidoreductase"/>
    <property type="match status" value="1"/>
</dbReference>
<dbReference type="OrthoDB" id="5443440at2"/>
<comment type="similarity">
    <text evidence="1">Belongs to the metallo-beta-lactamase superfamily.</text>
</comment>
<protein>
    <submittedName>
        <fullName evidence="6">MBL fold metallo-hydrolase</fullName>
    </submittedName>
</protein>
<evidence type="ECO:0000313" key="7">
    <source>
        <dbReference type="Proteomes" id="UP000316093"/>
    </source>
</evidence>
<name>A0A4Y5Z3T4_9GAMM</name>
<dbReference type="SMART" id="SM00849">
    <property type="entry name" value="Lactamase_B"/>
    <property type="match status" value="1"/>
</dbReference>
<dbReference type="KEGG" id="lpy:FIV34_11335"/>
<sequence>MIFDTAGWPRSRRRAAAEKDPVSITASNTCKEAKRSIGVILSLRAAVQRWVLAITSVPECGSPFCYPAARELHRLIPSHPWYRPMLLRSFIRRHPVYATTALLAALDVTSVAHADDTSAGFFRMPLGKITVVALSDGRFMLPASQLMVEPRKGEVAGALAKAHLDDGVPTSVNAFLIDTGDKRILIDTGSGAFLGATLGEVGQHLRAAGYRADQVDEVLITHLHADHVGGLIDHGRMVYPNATVRVDAREQAFWEDRGNAGKVDASVKATFDAVATALKPYEAAGHVKPFKAGDTVGPGITALDEPGHTAGHTGYRVESDGKVLLVWGDLVHLAAAQFPDPKVTIHFDSTPADAIHTREKALAAASKAGYLVAGAHIAFPGIGRVARGGTGFSWIPVGPVSVNHASPQP</sequence>
<dbReference type="AlphaFoldDB" id="A0A4Y5Z3T4"/>
<dbReference type="GO" id="GO:0046872">
    <property type="term" value="F:metal ion binding"/>
    <property type="evidence" value="ECO:0007669"/>
    <property type="project" value="UniProtKB-KW"/>
</dbReference>
<dbReference type="PANTHER" id="PTHR42978:SF6">
    <property type="entry name" value="QUORUM-QUENCHING LACTONASE YTNP-RELATED"/>
    <property type="match status" value="1"/>
</dbReference>
<keyword evidence="3 6" id="KW-0378">Hydrolase</keyword>
<evidence type="ECO:0000259" key="5">
    <source>
        <dbReference type="SMART" id="SM00849"/>
    </source>
</evidence>
<dbReference type="CDD" id="cd07720">
    <property type="entry name" value="OPHC2-like_MBL-fold"/>
    <property type="match status" value="1"/>
</dbReference>
<evidence type="ECO:0000256" key="2">
    <source>
        <dbReference type="ARBA" id="ARBA00022723"/>
    </source>
</evidence>
<dbReference type="InterPro" id="IPR051013">
    <property type="entry name" value="MBL_superfamily_lactonases"/>
</dbReference>
<evidence type="ECO:0000256" key="4">
    <source>
        <dbReference type="ARBA" id="ARBA00022833"/>
    </source>
</evidence>
<dbReference type="Pfam" id="PF00753">
    <property type="entry name" value="Lactamase_B"/>
    <property type="match status" value="1"/>
</dbReference>
<dbReference type="GO" id="GO:0016787">
    <property type="term" value="F:hydrolase activity"/>
    <property type="evidence" value="ECO:0007669"/>
    <property type="project" value="UniProtKB-KW"/>
</dbReference>
<evidence type="ECO:0000313" key="6">
    <source>
        <dbReference type="EMBL" id="QDE39754.1"/>
    </source>
</evidence>
<dbReference type="Proteomes" id="UP000316093">
    <property type="component" value="Chromosome"/>
</dbReference>
<feature type="domain" description="Metallo-beta-lactamase" evidence="5">
    <location>
        <begin position="171"/>
        <end position="376"/>
    </location>
</feature>
<dbReference type="Gene3D" id="3.60.15.10">
    <property type="entry name" value="Ribonuclease Z/Hydroxyacylglutathione hydrolase-like"/>
    <property type="match status" value="1"/>
</dbReference>
<organism evidence="6 7">
    <name type="scientific">Luteibacter pinisoli</name>
    <dbReference type="NCBI Taxonomy" id="2589080"/>
    <lineage>
        <taxon>Bacteria</taxon>
        <taxon>Pseudomonadati</taxon>
        <taxon>Pseudomonadota</taxon>
        <taxon>Gammaproteobacteria</taxon>
        <taxon>Lysobacterales</taxon>
        <taxon>Rhodanobacteraceae</taxon>
        <taxon>Luteibacter</taxon>
    </lineage>
</organism>
<dbReference type="InterPro" id="IPR001279">
    <property type="entry name" value="Metallo-B-lactamas"/>
</dbReference>
<keyword evidence="7" id="KW-1185">Reference proteome</keyword>
<dbReference type="InterPro" id="IPR036866">
    <property type="entry name" value="RibonucZ/Hydroxyglut_hydro"/>
</dbReference>
<keyword evidence="4" id="KW-0862">Zinc</keyword>
<gene>
    <name evidence="6" type="ORF">FIV34_11335</name>
</gene>
<dbReference type="PANTHER" id="PTHR42978">
    <property type="entry name" value="QUORUM-QUENCHING LACTONASE YTNP-RELATED-RELATED"/>
    <property type="match status" value="1"/>
</dbReference>
<proteinExistence type="inferred from homology"/>
<evidence type="ECO:0000256" key="1">
    <source>
        <dbReference type="ARBA" id="ARBA00007749"/>
    </source>
</evidence>
<reference evidence="6 7" key="1">
    <citation type="submission" date="2019-06" db="EMBL/GenBank/DDBJ databases">
        <title>A complete genome sequence for Luteibacter pinisoli MAH-14.</title>
        <authorList>
            <person name="Baltrus D.A."/>
        </authorList>
    </citation>
    <scope>NUCLEOTIDE SEQUENCE [LARGE SCALE GENOMIC DNA]</scope>
    <source>
        <strain evidence="6 7">MAH-14</strain>
    </source>
</reference>
<evidence type="ECO:0000256" key="3">
    <source>
        <dbReference type="ARBA" id="ARBA00022801"/>
    </source>
</evidence>
<accession>A0A4Y5Z3T4</accession>
<keyword evidence="2" id="KW-0479">Metal-binding</keyword>